<sequence>MRFFPAFPFNYDSSGIIGQALEMHPLIASVTVSMSGTCSDRKITIDFTSNGGDQPMLEVFDSPNIKGDSVAIKIEEINKGYLELCPIPDDMLAKVEEKPQP</sequence>
<gene>
    <name evidence="1" type="ORF">FGIG_11549</name>
</gene>
<dbReference type="EMBL" id="SUNJ01010711">
    <property type="protein sequence ID" value="TPP59449.1"/>
    <property type="molecule type" value="Genomic_DNA"/>
</dbReference>
<reference evidence="1 2" key="1">
    <citation type="submission" date="2019-04" db="EMBL/GenBank/DDBJ databases">
        <title>Annotation for the trematode Fasciola gigantica.</title>
        <authorList>
            <person name="Choi Y.-J."/>
        </authorList>
    </citation>
    <scope>NUCLEOTIDE SEQUENCE [LARGE SCALE GENOMIC DNA]</scope>
    <source>
        <strain evidence="1">Uganda_cow_1</strain>
    </source>
</reference>
<evidence type="ECO:0000313" key="2">
    <source>
        <dbReference type="Proteomes" id="UP000316759"/>
    </source>
</evidence>
<protein>
    <submittedName>
        <fullName evidence="1">Uncharacterized protein</fullName>
    </submittedName>
</protein>
<comment type="caution">
    <text evidence="1">The sequence shown here is derived from an EMBL/GenBank/DDBJ whole genome shotgun (WGS) entry which is preliminary data.</text>
</comment>
<evidence type="ECO:0000313" key="1">
    <source>
        <dbReference type="EMBL" id="TPP59449.1"/>
    </source>
</evidence>
<dbReference type="OrthoDB" id="120976at2759"/>
<accession>A0A504YGU8</accession>
<name>A0A504YGU8_FASGI</name>
<dbReference type="AlphaFoldDB" id="A0A504YGU8"/>
<keyword evidence="2" id="KW-1185">Reference proteome</keyword>
<organism evidence="1 2">
    <name type="scientific">Fasciola gigantica</name>
    <name type="common">Giant liver fluke</name>
    <dbReference type="NCBI Taxonomy" id="46835"/>
    <lineage>
        <taxon>Eukaryota</taxon>
        <taxon>Metazoa</taxon>
        <taxon>Spiralia</taxon>
        <taxon>Lophotrochozoa</taxon>
        <taxon>Platyhelminthes</taxon>
        <taxon>Trematoda</taxon>
        <taxon>Digenea</taxon>
        <taxon>Plagiorchiida</taxon>
        <taxon>Echinostomata</taxon>
        <taxon>Echinostomatoidea</taxon>
        <taxon>Fasciolidae</taxon>
        <taxon>Fasciola</taxon>
    </lineage>
</organism>
<dbReference type="Proteomes" id="UP000316759">
    <property type="component" value="Unassembled WGS sequence"/>
</dbReference>
<proteinExistence type="predicted"/>